<organism evidence="6 7">
    <name type="scientific">Marinicauda algicola</name>
    <dbReference type="NCBI Taxonomy" id="2029849"/>
    <lineage>
        <taxon>Bacteria</taxon>
        <taxon>Pseudomonadati</taxon>
        <taxon>Pseudomonadota</taxon>
        <taxon>Alphaproteobacteria</taxon>
        <taxon>Maricaulales</taxon>
        <taxon>Maricaulaceae</taxon>
        <taxon>Marinicauda</taxon>
    </lineage>
</organism>
<evidence type="ECO:0000313" key="6">
    <source>
        <dbReference type="EMBL" id="TGY87080.1"/>
    </source>
</evidence>
<evidence type="ECO:0000313" key="7">
    <source>
        <dbReference type="Proteomes" id="UP000308054"/>
    </source>
</evidence>
<protein>
    <submittedName>
        <fullName evidence="6">S-isoprenylcysteine methyltransferase</fullName>
    </submittedName>
</protein>
<evidence type="ECO:0000256" key="5">
    <source>
        <dbReference type="SAM" id="Phobius"/>
    </source>
</evidence>
<evidence type="ECO:0000256" key="1">
    <source>
        <dbReference type="ARBA" id="ARBA00004127"/>
    </source>
</evidence>
<dbReference type="OrthoDB" id="9811969at2"/>
<reference evidence="6 7" key="1">
    <citation type="journal article" date="2017" name="Int. J. Syst. Evol. Microbiol.">
        <title>Marinicauda algicola sp. nov., isolated from a marine red alga Rhodosorus marinus.</title>
        <authorList>
            <person name="Jeong S.E."/>
            <person name="Jeon S.H."/>
            <person name="Chun B.H."/>
            <person name="Kim D.W."/>
            <person name="Jeon C.O."/>
        </authorList>
    </citation>
    <scope>NUCLEOTIDE SEQUENCE [LARGE SCALE GENOMIC DNA]</scope>
    <source>
        <strain evidence="6 7">JCM 31718</strain>
    </source>
</reference>
<feature type="transmembrane region" description="Helical" evidence="5">
    <location>
        <begin position="42"/>
        <end position="64"/>
    </location>
</feature>
<comment type="caution">
    <text evidence="6">The sequence shown here is derived from an EMBL/GenBank/DDBJ whole genome shotgun (WGS) entry which is preliminary data.</text>
</comment>
<dbReference type="GO" id="GO:0008168">
    <property type="term" value="F:methyltransferase activity"/>
    <property type="evidence" value="ECO:0007669"/>
    <property type="project" value="UniProtKB-KW"/>
</dbReference>
<keyword evidence="6" id="KW-0489">Methyltransferase</keyword>
<dbReference type="GO" id="GO:0012505">
    <property type="term" value="C:endomembrane system"/>
    <property type="evidence" value="ECO:0007669"/>
    <property type="project" value="UniProtKB-SubCell"/>
</dbReference>
<dbReference type="Pfam" id="PF04191">
    <property type="entry name" value="PEMT"/>
    <property type="match status" value="1"/>
</dbReference>
<comment type="subcellular location">
    <subcellularLocation>
        <location evidence="1">Endomembrane system</location>
        <topology evidence="1">Multi-pass membrane protein</topology>
    </subcellularLocation>
</comment>
<dbReference type="EMBL" id="SRXW01000009">
    <property type="protein sequence ID" value="TGY87080.1"/>
    <property type="molecule type" value="Genomic_DNA"/>
</dbReference>
<proteinExistence type="predicted"/>
<name>A0A4S2GVB2_9PROT</name>
<accession>A0A4S2GVB2</accession>
<sequence>MSALPNDPAQWLVAAMIANAVLALPMALLVRRDFVRLGRVSWPMAIWTGAAMHGHALASFALAFVDRGGLYTPGPLSLTGGTGVFLLGAFVIYLGRRAYGDQARVYGLKEDVLIEQGIYRRSRNPQYLGYGLMFLGAALAGGSGLALVFTLVFAGLVHLYIRYVEEPHLTRIFGGAYTEYCQRVGRYFRV</sequence>
<keyword evidence="6" id="KW-0808">Transferase</keyword>
<dbReference type="Gene3D" id="1.20.120.1630">
    <property type="match status" value="1"/>
</dbReference>
<dbReference type="Proteomes" id="UP000308054">
    <property type="component" value="Unassembled WGS sequence"/>
</dbReference>
<dbReference type="GO" id="GO:0032259">
    <property type="term" value="P:methylation"/>
    <property type="evidence" value="ECO:0007669"/>
    <property type="project" value="UniProtKB-KW"/>
</dbReference>
<keyword evidence="7" id="KW-1185">Reference proteome</keyword>
<feature type="transmembrane region" description="Helical" evidence="5">
    <location>
        <begin position="128"/>
        <end position="161"/>
    </location>
</feature>
<dbReference type="RefSeq" id="WP_135997611.1">
    <property type="nucleotide sequence ID" value="NZ_CP071057.1"/>
</dbReference>
<feature type="transmembrane region" description="Helical" evidence="5">
    <location>
        <begin position="12"/>
        <end position="30"/>
    </location>
</feature>
<gene>
    <name evidence="6" type="ORF">E5163_16445</name>
</gene>
<feature type="transmembrane region" description="Helical" evidence="5">
    <location>
        <begin position="76"/>
        <end position="94"/>
    </location>
</feature>
<evidence type="ECO:0000256" key="3">
    <source>
        <dbReference type="ARBA" id="ARBA00022989"/>
    </source>
</evidence>
<dbReference type="InterPro" id="IPR007318">
    <property type="entry name" value="Phopholipid_MeTrfase"/>
</dbReference>
<keyword evidence="2 5" id="KW-0812">Transmembrane</keyword>
<keyword evidence="3 5" id="KW-1133">Transmembrane helix</keyword>
<keyword evidence="4 5" id="KW-0472">Membrane</keyword>
<dbReference type="AlphaFoldDB" id="A0A4S2GVB2"/>
<evidence type="ECO:0000256" key="2">
    <source>
        <dbReference type="ARBA" id="ARBA00022692"/>
    </source>
</evidence>
<evidence type="ECO:0000256" key="4">
    <source>
        <dbReference type="ARBA" id="ARBA00023136"/>
    </source>
</evidence>